<organism evidence="2 3">
    <name type="scientific">Aurantiacibacter xanthus</name>
    <dbReference type="NCBI Taxonomy" id="1784712"/>
    <lineage>
        <taxon>Bacteria</taxon>
        <taxon>Pseudomonadati</taxon>
        <taxon>Pseudomonadota</taxon>
        <taxon>Alphaproteobacteria</taxon>
        <taxon>Sphingomonadales</taxon>
        <taxon>Erythrobacteraceae</taxon>
        <taxon>Aurantiacibacter</taxon>
    </lineage>
</organism>
<sequence length="132" mass="15078">MATPNSFREIADVIGEDNAVRLIEALPTYRERSGRCWSERALLYVPKRISPDHHLAKILGQELADKLAEGFGGEMLKPANARIARRIVRDKLIRRRADDGGASIPDLSRAFHLTERQIRNILRRREVVGHQF</sequence>
<dbReference type="EMBL" id="QXFM01000133">
    <property type="protein sequence ID" value="RIV81782.1"/>
    <property type="molecule type" value="Genomic_DNA"/>
</dbReference>
<accession>A0A3A1P024</accession>
<name>A0A3A1P024_9SPHN</name>
<reference evidence="2 3" key="1">
    <citation type="submission" date="2018-08" db="EMBL/GenBank/DDBJ databases">
        <title>Erythrobacter zhengii sp.nov., a bacterium isolated from deep-sea sediment.</title>
        <authorList>
            <person name="Fang C."/>
            <person name="Wu Y.-H."/>
            <person name="Sun C."/>
            <person name="Wang H."/>
            <person name="Cheng H."/>
            <person name="Meng F.-X."/>
            <person name="Wang C.-S."/>
            <person name="Xu X.-W."/>
        </authorList>
    </citation>
    <scope>NUCLEOTIDE SEQUENCE [LARGE SCALE GENOMIC DNA]</scope>
    <source>
        <strain evidence="2 3">CCTCC AB 2015396</strain>
    </source>
</reference>
<dbReference type="SUPFAM" id="SSF46689">
    <property type="entry name" value="Homeodomain-like"/>
    <property type="match status" value="1"/>
</dbReference>
<dbReference type="InterPro" id="IPR009057">
    <property type="entry name" value="Homeodomain-like_sf"/>
</dbReference>
<keyword evidence="3" id="KW-1185">Reference proteome</keyword>
<proteinExistence type="predicted"/>
<feature type="domain" description="Mor transcription activator" evidence="1">
    <location>
        <begin position="51"/>
        <end position="125"/>
    </location>
</feature>
<dbReference type="OrthoDB" id="7432755at2"/>
<evidence type="ECO:0000259" key="1">
    <source>
        <dbReference type="Pfam" id="PF08765"/>
    </source>
</evidence>
<dbReference type="Pfam" id="PF08765">
    <property type="entry name" value="Mor"/>
    <property type="match status" value="1"/>
</dbReference>
<evidence type="ECO:0000313" key="2">
    <source>
        <dbReference type="EMBL" id="RIV81782.1"/>
    </source>
</evidence>
<dbReference type="RefSeq" id="WP_119594079.1">
    <property type="nucleotide sequence ID" value="NZ_QXFM01000133.1"/>
</dbReference>
<gene>
    <name evidence="2" type="ORF">D2V17_16735</name>
</gene>
<protein>
    <recommendedName>
        <fullName evidence="1">Mor transcription activator domain-containing protein</fullName>
    </recommendedName>
</protein>
<dbReference type="AlphaFoldDB" id="A0A3A1P024"/>
<comment type="caution">
    <text evidence="2">The sequence shown here is derived from an EMBL/GenBank/DDBJ whole genome shotgun (WGS) entry which is preliminary data.</text>
</comment>
<dbReference type="InterPro" id="IPR014875">
    <property type="entry name" value="Mor_transcription_activator"/>
</dbReference>
<dbReference type="Proteomes" id="UP000265366">
    <property type="component" value="Unassembled WGS sequence"/>
</dbReference>
<dbReference type="Gene3D" id="1.10.10.60">
    <property type="entry name" value="Homeodomain-like"/>
    <property type="match status" value="1"/>
</dbReference>
<evidence type="ECO:0000313" key="3">
    <source>
        <dbReference type="Proteomes" id="UP000265366"/>
    </source>
</evidence>